<organism evidence="2 3">
    <name type="scientific">Rubrivirga litoralis</name>
    <dbReference type="NCBI Taxonomy" id="3075598"/>
    <lineage>
        <taxon>Bacteria</taxon>
        <taxon>Pseudomonadati</taxon>
        <taxon>Rhodothermota</taxon>
        <taxon>Rhodothermia</taxon>
        <taxon>Rhodothermales</taxon>
        <taxon>Rubricoccaceae</taxon>
        <taxon>Rubrivirga</taxon>
    </lineage>
</organism>
<name>A0ABU3BT37_9BACT</name>
<gene>
    <name evidence="2" type="ORF">RM540_11925</name>
</gene>
<protein>
    <submittedName>
        <fullName evidence="2">Uncharacterized protein</fullName>
    </submittedName>
</protein>
<evidence type="ECO:0000256" key="1">
    <source>
        <dbReference type="SAM" id="MobiDB-lite"/>
    </source>
</evidence>
<keyword evidence="3" id="KW-1185">Reference proteome</keyword>
<accession>A0ABU3BT37</accession>
<reference evidence="2 3" key="1">
    <citation type="submission" date="2023-09" db="EMBL/GenBank/DDBJ databases">
        <authorList>
            <person name="Rey-Velasco X."/>
        </authorList>
    </citation>
    <scope>NUCLEOTIDE SEQUENCE [LARGE SCALE GENOMIC DNA]</scope>
    <source>
        <strain evidence="2 3">F394</strain>
    </source>
</reference>
<comment type="caution">
    <text evidence="2">The sequence shown here is derived from an EMBL/GenBank/DDBJ whole genome shotgun (WGS) entry which is preliminary data.</text>
</comment>
<evidence type="ECO:0000313" key="3">
    <source>
        <dbReference type="Proteomes" id="UP001267426"/>
    </source>
</evidence>
<feature type="region of interest" description="Disordered" evidence="1">
    <location>
        <begin position="1"/>
        <end position="31"/>
    </location>
</feature>
<dbReference type="EMBL" id="JAVRHT010000028">
    <property type="protein sequence ID" value="MDT0632458.1"/>
    <property type="molecule type" value="Genomic_DNA"/>
</dbReference>
<sequence length="61" mass="7248">MTPEHFQLFSDRKLQEAVDRPVAPSDDRDAETRDRALVRMARYEIRRRRCEVPVADRYASV</sequence>
<dbReference type="Proteomes" id="UP001267426">
    <property type="component" value="Unassembled WGS sequence"/>
</dbReference>
<proteinExistence type="predicted"/>
<feature type="compositionally biased region" description="Basic and acidic residues" evidence="1">
    <location>
        <begin position="10"/>
        <end position="31"/>
    </location>
</feature>
<dbReference type="RefSeq" id="WP_311664355.1">
    <property type="nucleotide sequence ID" value="NZ_JAVRHT010000028.1"/>
</dbReference>
<evidence type="ECO:0000313" key="2">
    <source>
        <dbReference type="EMBL" id="MDT0632458.1"/>
    </source>
</evidence>